<dbReference type="EMBL" id="BK016141">
    <property type="protein sequence ID" value="DAF98064.1"/>
    <property type="molecule type" value="Genomic_DNA"/>
</dbReference>
<accession>A0A8S5UU93</accession>
<organism evidence="1">
    <name type="scientific">Siphoviridae sp. ctGsX68</name>
    <dbReference type="NCBI Taxonomy" id="2825417"/>
    <lineage>
        <taxon>Viruses</taxon>
        <taxon>Duplodnaviria</taxon>
        <taxon>Heunggongvirae</taxon>
        <taxon>Uroviricota</taxon>
        <taxon>Caudoviricetes</taxon>
    </lineage>
</organism>
<name>A0A8S5UU93_9CAUD</name>
<sequence>MRSDAICCGYPTRKTRLRGLAIHASVQNGVFMYRGKKHYILAIFFAEMY</sequence>
<reference evidence="1" key="1">
    <citation type="journal article" date="2021" name="Proc. Natl. Acad. Sci. U.S.A.">
        <title>A Catalog of Tens of Thousands of Viruses from Human Metagenomes Reveals Hidden Associations with Chronic Diseases.</title>
        <authorList>
            <person name="Tisza M.J."/>
            <person name="Buck C.B."/>
        </authorList>
    </citation>
    <scope>NUCLEOTIDE SEQUENCE</scope>
    <source>
        <strain evidence="1">CtGsX68</strain>
    </source>
</reference>
<protein>
    <submittedName>
        <fullName evidence="1">Uncharacterized protein</fullName>
    </submittedName>
</protein>
<proteinExistence type="predicted"/>
<evidence type="ECO:0000313" key="1">
    <source>
        <dbReference type="EMBL" id="DAF98064.1"/>
    </source>
</evidence>